<dbReference type="AlphaFoldDB" id="A0A8X7YWX3"/>
<evidence type="ECO:0000313" key="1">
    <source>
        <dbReference type="EMBL" id="KAG6761138.1"/>
    </source>
</evidence>
<keyword evidence="2" id="KW-1185">Reference proteome</keyword>
<reference evidence="1" key="1">
    <citation type="journal article" date="2020" name="bioRxiv">
        <title>Hybrid origin of Populus tomentosa Carr. identified through genome sequencing and phylogenomic analysis.</title>
        <authorList>
            <person name="An X."/>
            <person name="Gao K."/>
            <person name="Chen Z."/>
            <person name="Li J."/>
            <person name="Yang X."/>
            <person name="Yang X."/>
            <person name="Zhou J."/>
            <person name="Guo T."/>
            <person name="Zhao T."/>
            <person name="Huang S."/>
            <person name="Miao D."/>
            <person name="Khan W.U."/>
            <person name="Rao P."/>
            <person name="Ye M."/>
            <person name="Lei B."/>
            <person name="Liao W."/>
            <person name="Wang J."/>
            <person name="Ji L."/>
            <person name="Li Y."/>
            <person name="Guo B."/>
            <person name="Mustafa N.S."/>
            <person name="Li S."/>
            <person name="Yun Q."/>
            <person name="Keller S.R."/>
            <person name="Mao J."/>
            <person name="Zhang R."/>
            <person name="Strauss S.H."/>
        </authorList>
    </citation>
    <scope>NUCLEOTIDE SEQUENCE</scope>
    <source>
        <strain evidence="1">GM15</strain>
        <tissue evidence="1">Leaf</tissue>
    </source>
</reference>
<accession>A0A8X7YWX3</accession>
<dbReference type="Proteomes" id="UP000886885">
    <property type="component" value="Chromosome 9D"/>
</dbReference>
<name>A0A8X7YWX3_POPTO</name>
<gene>
    <name evidence="1" type="ORF">POTOM_034334</name>
</gene>
<dbReference type="EMBL" id="JAAWWB010000018">
    <property type="protein sequence ID" value="KAG6761138.1"/>
    <property type="molecule type" value="Genomic_DNA"/>
</dbReference>
<protein>
    <submittedName>
        <fullName evidence="1">Uncharacterized protein</fullName>
    </submittedName>
</protein>
<organism evidence="1 2">
    <name type="scientific">Populus tomentosa</name>
    <name type="common">Chinese white poplar</name>
    <dbReference type="NCBI Taxonomy" id="118781"/>
    <lineage>
        <taxon>Eukaryota</taxon>
        <taxon>Viridiplantae</taxon>
        <taxon>Streptophyta</taxon>
        <taxon>Embryophyta</taxon>
        <taxon>Tracheophyta</taxon>
        <taxon>Spermatophyta</taxon>
        <taxon>Magnoliopsida</taxon>
        <taxon>eudicotyledons</taxon>
        <taxon>Gunneridae</taxon>
        <taxon>Pentapetalae</taxon>
        <taxon>rosids</taxon>
        <taxon>fabids</taxon>
        <taxon>Malpighiales</taxon>
        <taxon>Salicaceae</taxon>
        <taxon>Saliceae</taxon>
        <taxon>Populus</taxon>
    </lineage>
</organism>
<proteinExistence type="predicted"/>
<comment type="caution">
    <text evidence="1">The sequence shown here is derived from an EMBL/GenBank/DDBJ whole genome shotgun (WGS) entry which is preliminary data.</text>
</comment>
<evidence type="ECO:0000313" key="2">
    <source>
        <dbReference type="Proteomes" id="UP000886885"/>
    </source>
</evidence>
<sequence length="192" mass="21577">MHPSSSSPRIAYASSSSLKSCTIVKVSLKMLEKSDENKKYFREEGTSRLLFAIEETATWAKLCRSIRKFIDCGVPKRNEAPEVFIAEVEQTEDTEASDRGGFLQERPEITCGLHPPGLSWATCVLRSPLPGFPPYASYSISVVWQCKLMLFFCSKSYAAVVLLMRHLEQDKSGHIDSRVQTYLDIAESSLQE</sequence>